<evidence type="ECO:0000256" key="6">
    <source>
        <dbReference type="SAM" id="Phobius"/>
    </source>
</evidence>
<dbReference type="InterPro" id="IPR020846">
    <property type="entry name" value="MFS_dom"/>
</dbReference>
<feature type="transmembrane region" description="Helical" evidence="6">
    <location>
        <begin position="151"/>
        <end position="170"/>
    </location>
</feature>
<keyword evidence="4 6" id="KW-1133">Transmembrane helix</keyword>
<sequence length="568" mass="59485">MSTSLSSPSGVDVDTGRLDGASRLRVFTVLAVIVLYTEIAPLQFTMVGAALQKMAKSFPTVGANINWAVIILGLIGASATPLLGKASDIWGKKKLFLLCGVLFLIGCVIDALTDNWTLFLIGRGLQALAIASQFISYGLIRDLLPRKYIPLSLGIVGAGLGFSGVIAPFISGVLIDHFDWQAMFWFLAAFTLVLTPLVIAIVPESPLRVKQRIDPFGAVMLSGGALLILLYLDNGQTWGWTRVSALAYVIAGVLLLAGFFVVELRVAQPIMDMKLLLNPKVSVVLLMTFFGVGLTAVQPVALGYMSQTPDQDHLRDSVVDGVVTQTHQMTGQNLPASLVKVAFDPGYTYGNGFSMVQYAVHLGIWAGVMGMIVGPLAGALTRRIGARTPAIIGLALLAIAALGYTVASYSWPVYLLISAIGGIAFGFIYAAVPNLIVEAVPAEQQGISTGMLGVVQNIGTSAAVAVMTAMLNANPVKAQLDVAGHRSEQVIPQVFADHGYHTSFVFVLITTIIGLVIALFMRHGRTPTTGGVAGDTLIADAGAGAGDGIVAVGDTPAETAPPAAGGRA</sequence>
<feature type="transmembrane region" description="Helical" evidence="6">
    <location>
        <begin position="244"/>
        <end position="262"/>
    </location>
</feature>
<dbReference type="InterPro" id="IPR011701">
    <property type="entry name" value="MFS"/>
</dbReference>
<evidence type="ECO:0000256" key="3">
    <source>
        <dbReference type="ARBA" id="ARBA00022692"/>
    </source>
</evidence>
<proteinExistence type="predicted"/>
<feature type="transmembrane region" description="Helical" evidence="6">
    <location>
        <begin position="413"/>
        <end position="437"/>
    </location>
</feature>
<evidence type="ECO:0000313" key="9">
    <source>
        <dbReference type="Proteomes" id="UP000431401"/>
    </source>
</evidence>
<dbReference type="PANTHER" id="PTHR42718">
    <property type="entry name" value="MAJOR FACILITATOR SUPERFAMILY MULTIDRUG TRANSPORTER MFSC"/>
    <property type="match status" value="1"/>
</dbReference>
<keyword evidence="5 6" id="KW-0472">Membrane</keyword>
<feature type="transmembrane region" description="Helical" evidence="6">
    <location>
        <begin position="182"/>
        <end position="203"/>
    </location>
</feature>
<dbReference type="GO" id="GO:0005886">
    <property type="term" value="C:plasma membrane"/>
    <property type="evidence" value="ECO:0007669"/>
    <property type="project" value="UniProtKB-SubCell"/>
</dbReference>
<gene>
    <name evidence="8" type="primary">mdtL_2</name>
    <name evidence="8" type="ORF">NRB56_34650</name>
</gene>
<accession>A0A7K0DR87</accession>
<dbReference type="Pfam" id="PF07690">
    <property type="entry name" value="MFS_1"/>
    <property type="match status" value="2"/>
</dbReference>
<keyword evidence="2" id="KW-0813">Transport</keyword>
<evidence type="ECO:0000256" key="1">
    <source>
        <dbReference type="ARBA" id="ARBA00004651"/>
    </source>
</evidence>
<feature type="transmembrane region" description="Helical" evidence="6">
    <location>
        <begin position="449"/>
        <end position="471"/>
    </location>
</feature>
<feature type="domain" description="Major facilitator superfamily (MFS) profile" evidence="7">
    <location>
        <begin position="29"/>
        <end position="526"/>
    </location>
</feature>
<evidence type="ECO:0000259" key="7">
    <source>
        <dbReference type="PROSITE" id="PS50850"/>
    </source>
</evidence>
<comment type="subcellular location">
    <subcellularLocation>
        <location evidence="1">Cell membrane</location>
        <topology evidence="1">Multi-pass membrane protein</topology>
    </subcellularLocation>
</comment>
<name>A0A7K0DR87_9NOCA</name>
<dbReference type="OrthoDB" id="3656065at2"/>
<keyword evidence="3 6" id="KW-0812">Transmembrane</keyword>
<feature type="transmembrane region" description="Helical" evidence="6">
    <location>
        <begin position="26"/>
        <end position="44"/>
    </location>
</feature>
<evidence type="ECO:0000256" key="2">
    <source>
        <dbReference type="ARBA" id="ARBA00022448"/>
    </source>
</evidence>
<feature type="transmembrane region" description="Helical" evidence="6">
    <location>
        <begin position="95"/>
        <end position="112"/>
    </location>
</feature>
<comment type="caution">
    <text evidence="8">The sequence shown here is derived from an EMBL/GenBank/DDBJ whole genome shotgun (WGS) entry which is preliminary data.</text>
</comment>
<evidence type="ECO:0000313" key="8">
    <source>
        <dbReference type="EMBL" id="MQY27882.1"/>
    </source>
</evidence>
<feature type="transmembrane region" description="Helical" evidence="6">
    <location>
        <begin position="64"/>
        <end position="83"/>
    </location>
</feature>
<evidence type="ECO:0000256" key="5">
    <source>
        <dbReference type="ARBA" id="ARBA00023136"/>
    </source>
</evidence>
<dbReference type="AlphaFoldDB" id="A0A7K0DR87"/>
<feature type="transmembrane region" description="Helical" evidence="6">
    <location>
        <begin position="283"/>
        <end position="305"/>
    </location>
</feature>
<evidence type="ECO:0000256" key="4">
    <source>
        <dbReference type="ARBA" id="ARBA00022989"/>
    </source>
</evidence>
<dbReference type="SUPFAM" id="SSF103473">
    <property type="entry name" value="MFS general substrate transporter"/>
    <property type="match status" value="1"/>
</dbReference>
<keyword evidence="9" id="KW-1185">Reference proteome</keyword>
<dbReference type="EMBL" id="WEGI01000007">
    <property type="protein sequence ID" value="MQY27882.1"/>
    <property type="molecule type" value="Genomic_DNA"/>
</dbReference>
<protein>
    <submittedName>
        <fullName evidence="8">Multidrug resistance protein MdtL</fullName>
    </submittedName>
</protein>
<reference evidence="8 9" key="1">
    <citation type="submission" date="2019-10" db="EMBL/GenBank/DDBJ databases">
        <title>Nocardia macrotermitis sp. nov. and Nocardia aurantia sp. nov., isolated from the gut of fungus growing-termite Macrotermes natalensis.</title>
        <authorList>
            <person name="Benndorf R."/>
            <person name="Schwitalla J."/>
            <person name="Martin K."/>
            <person name="De Beer W."/>
            <person name="Kaster A.-K."/>
            <person name="Vollmers J."/>
            <person name="Poulsen M."/>
            <person name="Beemelmanns C."/>
        </authorList>
    </citation>
    <scope>NUCLEOTIDE SEQUENCE [LARGE SCALE GENOMIC DNA]</scope>
    <source>
        <strain evidence="8 9">RB56</strain>
    </source>
</reference>
<feature type="transmembrane region" description="Helical" evidence="6">
    <location>
        <begin position="118"/>
        <end position="139"/>
    </location>
</feature>
<dbReference type="InterPro" id="IPR036259">
    <property type="entry name" value="MFS_trans_sf"/>
</dbReference>
<feature type="transmembrane region" description="Helical" evidence="6">
    <location>
        <begin position="390"/>
        <end position="407"/>
    </location>
</feature>
<feature type="transmembrane region" description="Helical" evidence="6">
    <location>
        <begin position="500"/>
        <end position="520"/>
    </location>
</feature>
<dbReference type="GO" id="GO:0022857">
    <property type="term" value="F:transmembrane transporter activity"/>
    <property type="evidence" value="ECO:0007669"/>
    <property type="project" value="InterPro"/>
</dbReference>
<organism evidence="8 9">
    <name type="scientific">Nocardia aurantia</name>
    <dbReference type="NCBI Taxonomy" id="2585199"/>
    <lineage>
        <taxon>Bacteria</taxon>
        <taxon>Bacillati</taxon>
        <taxon>Actinomycetota</taxon>
        <taxon>Actinomycetes</taxon>
        <taxon>Mycobacteriales</taxon>
        <taxon>Nocardiaceae</taxon>
        <taxon>Nocardia</taxon>
    </lineage>
</organism>
<dbReference type="PROSITE" id="PS50850">
    <property type="entry name" value="MFS"/>
    <property type="match status" value="1"/>
</dbReference>
<dbReference type="PANTHER" id="PTHR42718:SF9">
    <property type="entry name" value="MAJOR FACILITATOR SUPERFAMILY MULTIDRUG TRANSPORTER MFSC"/>
    <property type="match status" value="1"/>
</dbReference>
<feature type="transmembrane region" description="Helical" evidence="6">
    <location>
        <begin position="358"/>
        <end position="378"/>
    </location>
</feature>
<dbReference type="RefSeq" id="WP_153343404.1">
    <property type="nucleotide sequence ID" value="NZ_WEGI01000007.1"/>
</dbReference>
<feature type="transmembrane region" description="Helical" evidence="6">
    <location>
        <begin position="215"/>
        <end position="232"/>
    </location>
</feature>
<dbReference type="Proteomes" id="UP000431401">
    <property type="component" value="Unassembled WGS sequence"/>
</dbReference>
<dbReference type="Gene3D" id="1.20.1250.20">
    <property type="entry name" value="MFS general substrate transporter like domains"/>
    <property type="match status" value="2"/>
</dbReference>